<dbReference type="Gene3D" id="1.10.10.10">
    <property type="entry name" value="Winged helix-like DNA-binding domain superfamily/Winged helix DNA-binding domain"/>
    <property type="match status" value="1"/>
</dbReference>
<protein>
    <recommendedName>
        <fullName evidence="6">RNA polymerase sigma factor</fullName>
    </recommendedName>
</protein>
<feature type="domain" description="RNA polymerase sigma-70 region 2" evidence="7">
    <location>
        <begin position="41"/>
        <end position="105"/>
    </location>
</feature>
<evidence type="ECO:0000256" key="4">
    <source>
        <dbReference type="ARBA" id="ARBA00023125"/>
    </source>
</evidence>
<comment type="caution">
    <text evidence="9">The sequence shown here is derived from an EMBL/GenBank/DDBJ whole genome shotgun (WGS) entry which is preliminary data.</text>
</comment>
<keyword evidence="5 6" id="KW-0804">Transcription</keyword>
<keyword evidence="4 6" id="KW-0238">DNA-binding</keyword>
<gene>
    <name evidence="9" type="ORF">MON38_20510</name>
</gene>
<organism evidence="9 10">
    <name type="scientific">Hymenobacter cyanobacteriorum</name>
    <dbReference type="NCBI Taxonomy" id="2926463"/>
    <lineage>
        <taxon>Bacteria</taxon>
        <taxon>Pseudomonadati</taxon>
        <taxon>Bacteroidota</taxon>
        <taxon>Cytophagia</taxon>
        <taxon>Cytophagales</taxon>
        <taxon>Hymenobacteraceae</taxon>
        <taxon>Hymenobacter</taxon>
    </lineage>
</organism>
<dbReference type="Pfam" id="PF08281">
    <property type="entry name" value="Sigma70_r4_2"/>
    <property type="match status" value="1"/>
</dbReference>
<keyword evidence="10" id="KW-1185">Reference proteome</keyword>
<dbReference type="InterPro" id="IPR000838">
    <property type="entry name" value="RNA_pol_sigma70_ECF_CS"/>
</dbReference>
<evidence type="ECO:0000256" key="5">
    <source>
        <dbReference type="ARBA" id="ARBA00023163"/>
    </source>
</evidence>
<dbReference type="EMBL" id="JALBGC010000006">
    <property type="protein sequence ID" value="MCI1189811.1"/>
    <property type="molecule type" value="Genomic_DNA"/>
</dbReference>
<dbReference type="InterPro" id="IPR013324">
    <property type="entry name" value="RNA_pol_sigma_r3/r4-like"/>
</dbReference>
<proteinExistence type="inferred from homology"/>
<accession>A0A9X1VJ61</accession>
<dbReference type="Gene3D" id="1.10.1740.10">
    <property type="match status" value="1"/>
</dbReference>
<evidence type="ECO:0000313" key="9">
    <source>
        <dbReference type="EMBL" id="MCI1189811.1"/>
    </source>
</evidence>
<evidence type="ECO:0000256" key="1">
    <source>
        <dbReference type="ARBA" id="ARBA00010641"/>
    </source>
</evidence>
<dbReference type="SUPFAM" id="SSF88659">
    <property type="entry name" value="Sigma3 and sigma4 domains of RNA polymerase sigma factors"/>
    <property type="match status" value="1"/>
</dbReference>
<dbReference type="PANTHER" id="PTHR43133:SF51">
    <property type="entry name" value="RNA POLYMERASE SIGMA FACTOR"/>
    <property type="match status" value="1"/>
</dbReference>
<dbReference type="GO" id="GO:0016987">
    <property type="term" value="F:sigma factor activity"/>
    <property type="evidence" value="ECO:0007669"/>
    <property type="project" value="UniProtKB-KW"/>
</dbReference>
<sequence>MPLDSTSPDTEREFSARAQRDLVLIEAALAGSAKAYEGLLANYRKSLYHVVLRMVNNADDADDLTQEVFAKAFQSLARYRADYAFSTWLFRIATNHCIDFIRKRRLKTLSLSTEMQLGNGDGMLLEVASPELNPQEVYIRQQRIERVQQLVGHLPPKYQKLVRLRYFDELTYEEVAVELQAPLGTVKAQLHKARELLLNLAQKNQGAL</sequence>
<comment type="similarity">
    <text evidence="1 6">Belongs to the sigma-70 factor family. ECF subfamily.</text>
</comment>
<feature type="domain" description="RNA polymerase sigma factor 70 region 4 type 2" evidence="8">
    <location>
        <begin position="145"/>
        <end position="197"/>
    </location>
</feature>
<evidence type="ECO:0000256" key="6">
    <source>
        <dbReference type="RuleBase" id="RU000716"/>
    </source>
</evidence>
<evidence type="ECO:0000259" key="8">
    <source>
        <dbReference type="Pfam" id="PF08281"/>
    </source>
</evidence>
<dbReference type="NCBIfam" id="TIGR02937">
    <property type="entry name" value="sigma70-ECF"/>
    <property type="match status" value="1"/>
</dbReference>
<dbReference type="Pfam" id="PF04542">
    <property type="entry name" value="Sigma70_r2"/>
    <property type="match status" value="1"/>
</dbReference>
<evidence type="ECO:0000256" key="2">
    <source>
        <dbReference type="ARBA" id="ARBA00023015"/>
    </source>
</evidence>
<dbReference type="PROSITE" id="PS01063">
    <property type="entry name" value="SIGMA70_ECF"/>
    <property type="match status" value="1"/>
</dbReference>
<dbReference type="AlphaFoldDB" id="A0A9X1VJ61"/>
<dbReference type="RefSeq" id="WP_241938023.1">
    <property type="nucleotide sequence ID" value="NZ_JALBGC010000006.1"/>
</dbReference>
<name>A0A9X1VJ61_9BACT</name>
<dbReference type="InterPro" id="IPR036388">
    <property type="entry name" value="WH-like_DNA-bd_sf"/>
</dbReference>
<reference evidence="9" key="1">
    <citation type="submission" date="2022-03" db="EMBL/GenBank/DDBJ databases">
        <title>Bacterial whole genome sequence for Hymenobacter sp. DH14.</title>
        <authorList>
            <person name="Le V."/>
        </authorList>
    </citation>
    <scope>NUCLEOTIDE SEQUENCE</scope>
    <source>
        <strain evidence="9">DH14</strain>
    </source>
</reference>
<evidence type="ECO:0000313" key="10">
    <source>
        <dbReference type="Proteomes" id="UP001139193"/>
    </source>
</evidence>
<dbReference type="GO" id="GO:0003677">
    <property type="term" value="F:DNA binding"/>
    <property type="evidence" value="ECO:0007669"/>
    <property type="project" value="UniProtKB-KW"/>
</dbReference>
<keyword evidence="2 6" id="KW-0805">Transcription regulation</keyword>
<dbReference type="Proteomes" id="UP001139193">
    <property type="component" value="Unassembled WGS sequence"/>
</dbReference>
<dbReference type="InterPro" id="IPR007627">
    <property type="entry name" value="RNA_pol_sigma70_r2"/>
</dbReference>
<dbReference type="InterPro" id="IPR013249">
    <property type="entry name" value="RNA_pol_sigma70_r4_t2"/>
</dbReference>
<evidence type="ECO:0000259" key="7">
    <source>
        <dbReference type="Pfam" id="PF04542"/>
    </source>
</evidence>
<dbReference type="InterPro" id="IPR014284">
    <property type="entry name" value="RNA_pol_sigma-70_dom"/>
</dbReference>
<dbReference type="SUPFAM" id="SSF88946">
    <property type="entry name" value="Sigma2 domain of RNA polymerase sigma factors"/>
    <property type="match status" value="1"/>
</dbReference>
<dbReference type="CDD" id="cd06171">
    <property type="entry name" value="Sigma70_r4"/>
    <property type="match status" value="1"/>
</dbReference>
<keyword evidence="3 6" id="KW-0731">Sigma factor</keyword>
<dbReference type="GO" id="GO:0006352">
    <property type="term" value="P:DNA-templated transcription initiation"/>
    <property type="evidence" value="ECO:0007669"/>
    <property type="project" value="InterPro"/>
</dbReference>
<dbReference type="InterPro" id="IPR013325">
    <property type="entry name" value="RNA_pol_sigma_r2"/>
</dbReference>
<evidence type="ECO:0000256" key="3">
    <source>
        <dbReference type="ARBA" id="ARBA00023082"/>
    </source>
</evidence>
<dbReference type="InterPro" id="IPR039425">
    <property type="entry name" value="RNA_pol_sigma-70-like"/>
</dbReference>
<dbReference type="PANTHER" id="PTHR43133">
    <property type="entry name" value="RNA POLYMERASE ECF-TYPE SIGMA FACTO"/>
    <property type="match status" value="1"/>
</dbReference>